<name>G8ZRE0_TORDE</name>
<dbReference type="KEGG" id="tdl:TDEL_0C01930"/>
<dbReference type="RefSeq" id="XP_003680293.1">
    <property type="nucleotide sequence ID" value="XM_003680245.1"/>
</dbReference>
<evidence type="ECO:0000313" key="1">
    <source>
        <dbReference type="EMBL" id="CCE91082.1"/>
    </source>
</evidence>
<proteinExistence type="predicted"/>
<dbReference type="InParanoid" id="G8ZRE0"/>
<dbReference type="HOGENOM" id="CLU_126659_0_0_1"/>
<dbReference type="AlphaFoldDB" id="G8ZRE0"/>
<sequence>MSRCFLSKLMRESETCMVYSGAYHSNLPNTNNFSIASSQSQGFTWNQDLFASQYQQMCKVVYDGHEDTLEELIETIKEKYKLLGSHCAEDDDKMVYEDDDEALTDCENDEFNHGRTLRFFRRSNSGYSLRPRISEEFNRPRRISERSISFVSDSKNGNYNRSDIAVIDVEADTPENNHLKWLISPS</sequence>
<organism evidence="1 2">
    <name type="scientific">Torulaspora delbrueckii</name>
    <name type="common">Yeast</name>
    <name type="synonym">Candida colliculosa</name>
    <dbReference type="NCBI Taxonomy" id="4950"/>
    <lineage>
        <taxon>Eukaryota</taxon>
        <taxon>Fungi</taxon>
        <taxon>Dikarya</taxon>
        <taxon>Ascomycota</taxon>
        <taxon>Saccharomycotina</taxon>
        <taxon>Saccharomycetes</taxon>
        <taxon>Saccharomycetales</taxon>
        <taxon>Saccharomycetaceae</taxon>
        <taxon>Torulaspora</taxon>
    </lineage>
</organism>
<dbReference type="EMBL" id="HE616744">
    <property type="protein sequence ID" value="CCE91082.1"/>
    <property type="molecule type" value="Genomic_DNA"/>
</dbReference>
<gene>
    <name evidence="1" type="primary">TDEL0C01930</name>
    <name evidence="1" type="ORF">TDEL_0C01930</name>
</gene>
<dbReference type="Proteomes" id="UP000005627">
    <property type="component" value="Chromosome 3"/>
</dbReference>
<dbReference type="eggNOG" id="ENOG502S4UZ">
    <property type="taxonomic scope" value="Eukaryota"/>
</dbReference>
<evidence type="ECO:0000313" key="2">
    <source>
        <dbReference type="Proteomes" id="UP000005627"/>
    </source>
</evidence>
<protein>
    <submittedName>
        <fullName evidence="1">Uncharacterized protein</fullName>
    </submittedName>
</protein>
<dbReference type="GeneID" id="11500417"/>
<dbReference type="OrthoDB" id="4063176at2759"/>
<keyword evidence="2" id="KW-1185">Reference proteome</keyword>
<dbReference type="FunCoup" id="G8ZRE0">
    <property type="interactions" value="34"/>
</dbReference>
<accession>G8ZRE0</accession>
<reference evidence="1 2" key="1">
    <citation type="journal article" date="2011" name="Proc. Natl. Acad. Sci. U.S.A.">
        <title>Evolutionary erosion of yeast sex chromosomes by mating-type switching accidents.</title>
        <authorList>
            <person name="Gordon J.L."/>
            <person name="Armisen D."/>
            <person name="Proux-Wera E."/>
            <person name="Oheigeartaigh S.S."/>
            <person name="Byrne K.P."/>
            <person name="Wolfe K.H."/>
        </authorList>
    </citation>
    <scope>NUCLEOTIDE SEQUENCE [LARGE SCALE GENOMIC DNA]</scope>
    <source>
        <strain evidence="2">ATCC 10662 / CBS 1146 / NBRC 0425 / NCYC 2629 / NRRL Y-866</strain>
    </source>
</reference>